<organism evidence="4 5">
    <name type="scientific">Alcanivorax quisquiliarum</name>
    <dbReference type="NCBI Taxonomy" id="2933565"/>
    <lineage>
        <taxon>Bacteria</taxon>
        <taxon>Pseudomonadati</taxon>
        <taxon>Pseudomonadota</taxon>
        <taxon>Gammaproteobacteria</taxon>
        <taxon>Oceanospirillales</taxon>
        <taxon>Alcanivoracaceae</taxon>
        <taxon>Alcanivorax</taxon>
    </lineage>
</organism>
<dbReference type="InterPro" id="IPR050563">
    <property type="entry name" value="4-hydroxybenzoyl-CoA_TE"/>
</dbReference>
<proteinExistence type="inferred from homology"/>
<keyword evidence="5" id="KW-1185">Reference proteome</keyword>
<dbReference type="NCBIfam" id="TIGR00051">
    <property type="entry name" value="YbgC/FadM family acyl-CoA thioesterase"/>
    <property type="match status" value="1"/>
</dbReference>
<dbReference type="PANTHER" id="PTHR31793">
    <property type="entry name" value="4-HYDROXYBENZOYL-COA THIOESTERASE FAMILY MEMBER"/>
    <property type="match status" value="1"/>
</dbReference>
<accession>A0ABT0E6J5</accession>
<dbReference type="InterPro" id="IPR006683">
    <property type="entry name" value="Thioestr_dom"/>
</dbReference>
<keyword evidence="2" id="KW-0378">Hydrolase</keyword>
<dbReference type="Gene3D" id="3.10.129.10">
    <property type="entry name" value="Hotdog Thioesterase"/>
    <property type="match status" value="1"/>
</dbReference>
<dbReference type="CDD" id="cd00586">
    <property type="entry name" value="4HBT"/>
    <property type="match status" value="1"/>
</dbReference>
<gene>
    <name evidence="4" type="ORF">MU846_06960</name>
</gene>
<feature type="domain" description="Thioesterase" evidence="3">
    <location>
        <begin position="24"/>
        <end position="107"/>
    </location>
</feature>
<dbReference type="InterPro" id="IPR006684">
    <property type="entry name" value="YbgC/YbaW"/>
</dbReference>
<reference evidence="4" key="1">
    <citation type="submission" date="2022-04" db="EMBL/GenBank/DDBJ databases">
        <title>Alcanivorax sp. CY1518 draft genome sequence.</title>
        <authorList>
            <person name="Zhao G."/>
            <person name="An M."/>
        </authorList>
    </citation>
    <scope>NUCLEOTIDE SEQUENCE</scope>
    <source>
        <strain evidence="4">CY1518</strain>
    </source>
</reference>
<dbReference type="PANTHER" id="PTHR31793:SF27">
    <property type="entry name" value="NOVEL THIOESTERASE SUPERFAMILY DOMAIN AND SAPOSIN A-TYPE DOMAIN CONTAINING PROTEIN (0610012H03RIK)"/>
    <property type="match status" value="1"/>
</dbReference>
<evidence type="ECO:0000313" key="5">
    <source>
        <dbReference type="Proteomes" id="UP001165524"/>
    </source>
</evidence>
<evidence type="ECO:0000256" key="1">
    <source>
        <dbReference type="ARBA" id="ARBA00005953"/>
    </source>
</evidence>
<dbReference type="EMBL" id="JALKII010000003">
    <property type="protein sequence ID" value="MCK0537448.1"/>
    <property type="molecule type" value="Genomic_DNA"/>
</dbReference>
<comment type="similarity">
    <text evidence="1">Belongs to the 4-hydroxybenzoyl-CoA thioesterase family.</text>
</comment>
<dbReference type="RefSeq" id="WP_246950909.1">
    <property type="nucleotide sequence ID" value="NZ_JALKII010000003.1"/>
</dbReference>
<evidence type="ECO:0000313" key="4">
    <source>
        <dbReference type="EMBL" id="MCK0537448.1"/>
    </source>
</evidence>
<name>A0ABT0E6J5_9GAMM</name>
<dbReference type="SUPFAM" id="SSF54637">
    <property type="entry name" value="Thioesterase/thiol ester dehydrase-isomerase"/>
    <property type="match status" value="1"/>
</dbReference>
<dbReference type="PIRSF" id="PIRSF003230">
    <property type="entry name" value="YbgC"/>
    <property type="match status" value="1"/>
</dbReference>
<dbReference type="Proteomes" id="UP001165524">
    <property type="component" value="Unassembled WGS sequence"/>
</dbReference>
<sequence>MQRQDFRFFHPLRVRYSEVDAQSVVFNAHYLTYFDVALTEFLRDAGYDYHGLVAQQGLDFHLVKSTVEYLAPIRFDDELEIGVRAARIGTSSLTWALGIFRRGEETCLSRGEVIWVCAAAGSHRSHPLPADLLALLETC</sequence>
<evidence type="ECO:0000256" key="2">
    <source>
        <dbReference type="ARBA" id="ARBA00022801"/>
    </source>
</evidence>
<dbReference type="InterPro" id="IPR029069">
    <property type="entry name" value="HotDog_dom_sf"/>
</dbReference>
<dbReference type="Pfam" id="PF03061">
    <property type="entry name" value="4HBT"/>
    <property type="match status" value="1"/>
</dbReference>
<protein>
    <submittedName>
        <fullName evidence="4">Acyl-CoA thioesterase</fullName>
    </submittedName>
</protein>
<comment type="caution">
    <text evidence="4">The sequence shown here is derived from an EMBL/GenBank/DDBJ whole genome shotgun (WGS) entry which is preliminary data.</text>
</comment>
<evidence type="ECO:0000259" key="3">
    <source>
        <dbReference type="Pfam" id="PF03061"/>
    </source>
</evidence>